<evidence type="ECO:0000313" key="1">
    <source>
        <dbReference type="EMBL" id="KKW18515.1"/>
    </source>
</evidence>
<feature type="non-terminal residue" evidence="1">
    <location>
        <position position="1"/>
    </location>
</feature>
<gene>
    <name evidence="1" type="ORF">UY61_C0081G0001</name>
</gene>
<name>A0A0G1WIR1_9BACT</name>
<comment type="caution">
    <text evidence="1">The sequence shown here is derived from an EMBL/GenBank/DDBJ whole genome shotgun (WGS) entry which is preliminary data.</text>
</comment>
<proteinExistence type="predicted"/>
<dbReference type="EMBL" id="LCQQ01000081">
    <property type="protein sequence ID" value="KKW18515.1"/>
    <property type="molecule type" value="Genomic_DNA"/>
</dbReference>
<accession>A0A0G1WIR1</accession>
<evidence type="ECO:0000313" key="2">
    <source>
        <dbReference type="Proteomes" id="UP000034201"/>
    </source>
</evidence>
<dbReference type="AlphaFoldDB" id="A0A0G1WIR1"/>
<protein>
    <submittedName>
        <fullName evidence="1">Uncharacterized protein</fullName>
    </submittedName>
</protein>
<dbReference type="Proteomes" id="UP000034201">
    <property type="component" value="Unassembled WGS sequence"/>
</dbReference>
<dbReference type="PATRIC" id="fig|1618608.3.peg.923"/>
<sequence length="1001" mass="100608">STIPQLVNAWSIGTTTAVGNAPILSIDGANGRVGIGTAAPSSKLEIFTSGSQTGFSGWGLEVMTNAESGLAVSSNYGGTLLGLYDGSTSRFHVLRTGNVGIGTTTPISLLQIAGTRASTTISDTSAGTNLKHWSLSSQGGNFYIATTSDSYATSSISRLTLTSTGLVGIGTSSPSQELSIQGNAYLTGGLGVGRATTTAGVIETTGVINVQGAGTSSFSNGINLADGCFATRGTCAALGGPATTFSVAGNAYLDSNVITFASSSAASLTLAFQKSATSTIPQLVNAWSIATSTTATATISIDGLNGRVGIRTMSPGAQLDIATSLATTPTLRLFGISGQTSSVFSIMHDAPGVGSEQLTISRYGGIDLKSNGSITSTGAGSTARINVTPLSTGYKGIVVRQVSGGTLPLFEWQNSAGTALGVIDGSGNLGIGTTSPWARLSIAATSTATLDNQNLFAISTSTASATSTAFIIDANGKVGIGTSSPSQQLSVTGNTYLTGGLGVGRATTTSGVIETTGVINVQGAGTSSFTNGIALANGCFLMPTGVCAGGIGGGSPVNSGTANRLAYYSSASTIDSANFLGVDATNLRLGIGTTTPATTLSVAGNTYLDSNIITIASSSAATTTVVLGNGLNFDSNTFVIDPNSNNVGIGTAAPESKLHIFNSDVARAPSASTLLFLESAGQANIEIVSGTASYGVLAFSDSGGNGRGQIAYNHNGDYLTFETNSVADRMVITSSGLVGIGSTTPASALGVAGSGYFAGNVNLDQFSTYKLNGLTVLSATTTTFNTLAGFYAGANIVSTSTDDTSGIYNTALGYEALRYATSTDGNTAVGYQALRMSSSASARNSGFYNSAFGRSALTSNTVGDSNSAFGYLALSSNTTGSQNSALGRGALDNNTTGSNNSAIGYYPLQANITGSNNTALGYTALYYNNSATNTVAVGYQAARGTAAYNNQGGTYLGYQAGYSAGTGSDYNTLLGYQAGYGIMFFTVPVYTTGRLFQQHPS</sequence>
<reference evidence="1 2" key="1">
    <citation type="journal article" date="2015" name="Nature">
        <title>rRNA introns, odd ribosomes, and small enigmatic genomes across a large radiation of phyla.</title>
        <authorList>
            <person name="Brown C.T."/>
            <person name="Hug L.A."/>
            <person name="Thomas B.C."/>
            <person name="Sharon I."/>
            <person name="Castelle C.J."/>
            <person name="Singh A."/>
            <person name="Wilkins M.J."/>
            <person name="Williams K.H."/>
            <person name="Banfield J.F."/>
        </authorList>
    </citation>
    <scope>NUCLEOTIDE SEQUENCE [LARGE SCALE GENOMIC DNA]</scope>
</reference>
<organism evidence="1 2">
    <name type="scientific">Candidatus Adlerbacteria bacterium GW2011_GWC1_50_9</name>
    <dbReference type="NCBI Taxonomy" id="1618608"/>
    <lineage>
        <taxon>Bacteria</taxon>
        <taxon>Candidatus Adleribacteriota</taxon>
    </lineage>
</organism>